<dbReference type="Proteomes" id="UP000008281">
    <property type="component" value="Unassembled WGS sequence"/>
</dbReference>
<name>E3M430_CAERE</name>
<keyword evidence="2" id="KW-1185">Reference proteome</keyword>
<dbReference type="AlphaFoldDB" id="E3M430"/>
<protein>
    <submittedName>
        <fullName evidence="1">Uncharacterized protein</fullName>
    </submittedName>
</protein>
<dbReference type="OrthoDB" id="5871804at2759"/>
<dbReference type="STRING" id="31234.E3M430"/>
<evidence type="ECO:0000313" key="1">
    <source>
        <dbReference type="EMBL" id="EFO91354.1"/>
    </source>
</evidence>
<dbReference type="FunCoup" id="E3M430">
    <property type="interactions" value="1521"/>
</dbReference>
<proteinExistence type="predicted"/>
<organism evidence="2">
    <name type="scientific">Caenorhabditis remanei</name>
    <name type="common">Caenorhabditis vulgaris</name>
    <dbReference type="NCBI Taxonomy" id="31234"/>
    <lineage>
        <taxon>Eukaryota</taxon>
        <taxon>Metazoa</taxon>
        <taxon>Ecdysozoa</taxon>
        <taxon>Nematoda</taxon>
        <taxon>Chromadorea</taxon>
        <taxon>Rhabditida</taxon>
        <taxon>Rhabditina</taxon>
        <taxon>Rhabditomorpha</taxon>
        <taxon>Rhabditoidea</taxon>
        <taxon>Rhabditidae</taxon>
        <taxon>Peloderinae</taxon>
        <taxon>Caenorhabditis</taxon>
    </lineage>
</organism>
<dbReference type="OMA" id="ANLTPPW"/>
<dbReference type="HOGENOM" id="CLU_036538_0_0_1"/>
<dbReference type="EMBL" id="DS268424">
    <property type="protein sequence ID" value="EFO91354.1"/>
    <property type="molecule type" value="Genomic_DNA"/>
</dbReference>
<dbReference type="eggNOG" id="ENOG502TH44">
    <property type="taxonomic scope" value="Eukaryota"/>
</dbReference>
<reference evidence="1" key="1">
    <citation type="submission" date="2007-07" db="EMBL/GenBank/DDBJ databases">
        <title>PCAP assembly of the Caenorhabditis remanei genome.</title>
        <authorList>
            <consortium name="The Caenorhabditis remanei Sequencing Consortium"/>
            <person name="Wilson R.K."/>
        </authorList>
    </citation>
    <scope>NUCLEOTIDE SEQUENCE [LARGE SCALE GENOMIC DNA]</scope>
    <source>
        <strain evidence="1">PB4641</strain>
    </source>
</reference>
<evidence type="ECO:0000313" key="2">
    <source>
        <dbReference type="Proteomes" id="UP000008281"/>
    </source>
</evidence>
<gene>
    <name evidence="1" type="ORF">CRE_11680</name>
</gene>
<accession>E3M430</accession>
<sequence>MRIPIASHLLATVLFCNTIADISGTVQSDPCLDGVKLDTSSLYLPSAYANMTPPWQRADGSMAQVTRSTGFSFQWTWMKSLRVKGLNIMVEDLMAFLFDSECLFIPIGPAVRVAILGQRPVYLSGEVSCELHDLYEKCVSKYGASVCSLYPMEDDGWGAYRLEIGDASSNHSTEKMKAEPIVLHEWRSILGKAPEKWRFTVDTMAMYDDLAGNMFVIDPLGKGYINSCEKELVPASDDWKHWSQEQSLKIMGQVVEKKASVNCLIYRFYELRTEGFSAKTDSLSKFIKKEINGIDKRVAQKFYCENILSGVANLEGSTPVCHTKYPNKEAADKIADVRKIMIHELGDVWSSSIGKAADELEAVFCTDRQFVEIRSRLLHKVPSRHDDQWVPEEPKIIEDGRPMINDSSQIHARPILHMAAEPPILPPDYPNSPHAQPNEHLEIVTPTPLLVEGGGMDPIAIQVNTNRVLDPIDDDSEDQEEYIEATRQEIGTPAEPDIGIDYSHHNSANNNIPVMRFDKVEESVLSDVSASAMEVASSDSTSSRTGINLLTTFSIIFSFLLYIC</sequence>